<organism evidence="1 2">
    <name type="scientific">Pontibacter actiniarum</name>
    <dbReference type="NCBI Taxonomy" id="323450"/>
    <lineage>
        <taxon>Bacteria</taxon>
        <taxon>Pseudomonadati</taxon>
        <taxon>Bacteroidota</taxon>
        <taxon>Cytophagia</taxon>
        <taxon>Cytophagales</taxon>
        <taxon>Hymenobacteraceae</taxon>
        <taxon>Pontibacter</taxon>
    </lineage>
</organism>
<reference evidence="2" key="1">
    <citation type="submission" date="2017-05" db="EMBL/GenBank/DDBJ databases">
        <authorList>
            <person name="Ray J."/>
            <person name="Price M."/>
            <person name="Deutschbauer A."/>
        </authorList>
    </citation>
    <scope>NUCLEOTIDE SEQUENCE [LARGE SCALE GENOMIC DNA]</scope>
    <source>
        <strain evidence="2">DSM 19842</strain>
    </source>
</reference>
<dbReference type="EMBL" id="CP021235">
    <property type="protein sequence ID" value="ARS35751.1"/>
    <property type="molecule type" value="Genomic_DNA"/>
</dbReference>
<dbReference type="KEGG" id="pact:CA264_10030"/>
<gene>
    <name evidence="1" type="ORF">CA264_10030</name>
</gene>
<keyword evidence="2" id="KW-1185">Reference proteome</keyword>
<evidence type="ECO:0000313" key="2">
    <source>
        <dbReference type="Proteomes" id="UP000266292"/>
    </source>
</evidence>
<proteinExistence type="predicted"/>
<name>A0A1X9YSE1_9BACT</name>
<dbReference type="AlphaFoldDB" id="A0A1X9YSE1"/>
<protein>
    <submittedName>
        <fullName evidence="1">Uncharacterized protein</fullName>
    </submittedName>
</protein>
<evidence type="ECO:0000313" key="1">
    <source>
        <dbReference type="EMBL" id="ARS35751.1"/>
    </source>
</evidence>
<sequence length="71" mass="8239">MIICKWKNSASVCPAEHNMCYEKYLPDWLELQGRVQVLWQEQKLIDGFFILNLVYPITGSPVTFSQFLLSG</sequence>
<accession>A0A1X9YSE1</accession>
<dbReference type="Proteomes" id="UP000266292">
    <property type="component" value="Chromosome"/>
</dbReference>